<feature type="transmembrane region" description="Helical" evidence="7">
    <location>
        <begin position="357"/>
        <end position="376"/>
    </location>
</feature>
<keyword evidence="6" id="KW-0739">Sodium transport</keyword>
<evidence type="ECO:0000313" key="9">
    <source>
        <dbReference type="Proteomes" id="UP000299102"/>
    </source>
</evidence>
<evidence type="ECO:0000256" key="1">
    <source>
        <dbReference type="ARBA" id="ARBA00004651"/>
    </source>
</evidence>
<proteinExistence type="predicted"/>
<comment type="subcellular location">
    <subcellularLocation>
        <location evidence="1">Cell membrane</location>
        <topology evidence="1">Multi-pass membrane protein</topology>
    </subcellularLocation>
</comment>
<keyword evidence="7" id="KW-0812">Transmembrane</keyword>
<evidence type="ECO:0000256" key="6">
    <source>
        <dbReference type="ARBA" id="ARBA00023201"/>
    </source>
</evidence>
<gene>
    <name evidence="8" type="primary">slc5a8</name>
    <name evidence="8" type="ORF">EVAR_21786_1</name>
</gene>
<evidence type="ECO:0000256" key="4">
    <source>
        <dbReference type="ARBA" id="ARBA00023053"/>
    </source>
</evidence>
<reference evidence="8 9" key="1">
    <citation type="journal article" date="2019" name="Commun. Biol.">
        <title>The bagworm genome reveals a unique fibroin gene that provides high tensile strength.</title>
        <authorList>
            <person name="Kono N."/>
            <person name="Nakamura H."/>
            <person name="Ohtoshi R."/>
            <person name="Tomita M."/>
            <person name="Numata K."/>
            <person name="Arakawa K."/>
        </authorList>
    </citation>
    <scope>NUCLEOTIDE SEQUENCE [LARGE SCALE GENOMIC DNA]</scope>
</reference>
<dbReference type="Gene3D" id="1.20.1730.10">
    <property type="entry name" value="Sodium/glucose cotransporter"/>
    <property type="match status" value="1"/>
</dbReference>
<accession>A0A4C1ZIM5</accession>
<feature type="transmembrane region" description="Helical" evidence="7">
    <location>
        <begin position="79"/>
        <end position="96"/>
    </location>
</feature>
<dbReference type="AlphaFoldDB" id="A0A4C1ZIM5"/>
<sequence length="464" mass="51552">MLKGGSISTSIWDRNCEQNQDRDGERGKRLSFLSSAHRVIPALCLCAGALSDAFLISVVEYLTEMEGSQVNEIVNNLQRFTWVDYVVFVLMLAFRLRNPLGSPTEMYLYGQYAFIMGGIILMSLVMTQVYLPVFHDLKITSNYEGGLQAVVWTDVIQISAMFGAMALVAIKGTIDVGGFSEVWRLNLEGHRIETPNWDPSPLTRHTVWSLVIGGLVYWLQANAVNQTMVQRVSLCCRERYDIAADDDVGSYHYGPQLGVFTMGIPHAVGSVCFYFKLRGLTLLSLQWFSVGWSCFAKGKWTTGTLIRKSENCYFMVISWCTCRRSDWIGGNELVVFVSPARPCSWTHTAFTQTSFGGWLHIITPSLMLLHLLQILMSSNPYQVVRLPSKMSYHATTSSSSQAVNPLLRVSYMWYTLAGAAVAICVGAAVSGARRMRKGDAYVPPPPALLAPIASSLSRAPASRR</sequence>
<dbReference type="PANTHER" id="PTHR42985:SF5">
    <property type="entry name" value="FI02094P-RELATED"/>
    <property type="match status" value="1"/>
</dbReference>
<keyword evidence="2" id="KW-0813">Transport</keyword>
<evidence type="ECO:0000256" key="2">
    <source>
        <dbReference type="ARBA" id="ARBA00022448"/>
    </source>
</evidence>
<evidence type="ECO:0000256" key="5">
    <source>
        <dbReference type="ARBA" id="ARBA00023065"/>
    </source>
</evidence>
<dbReference type="GO" id="GO:0006814">
    <property type="term" value="P:sodium ion transport"/>
    <property type="evidence" value="ECO:0007669"/>
    <property type="project" value="UniProtKB-KW"/>
</dbReference>
<feature type="transmembrane region" description="Helical" evidence="7">
    <location>
        <begin position="108"/>
        <end position="131"/>
    </location>
</feature>
<dbReference type="GO" id="GO:0005886">
    <property type="term" value="C:plasma membrane"/>
    <property type="evidence" value="ECO:0007669"/>
    <property type="project" value="UniProtKB-SubCell"/>
</dbReference>
<dbReference type="STRING" id="151549.A0A4C1ZIM5"/>
<dbReference type="EMBL" id="BGZK01001950">
    <property type="protein sequence ID" value="GBP88681.1"/>
    <property type="molecule type" value="Genomic_DNA"/>
</dbReference>
<feature type="transmembrane region" description="Helical" evidence="7">
    <location>
        <begin position="411"/>
        <end position="429"/>
    </location>
</feature>
<dbReference type="GO" id="GO:0015293">
    <property type="term" value="F:symporter activity"/>
    <property type="evidence" value="ECO:0007669"/>
    <property type="project" value="TreeGrafter"/>
</dbReference>
<organism evidence="8 9">
    <name type="scientific">Eumeta variegata</name>
    <name type="common">Bagworm moth</name>
    <name type="synonym">Eumeta japonica</name>
    <dbReference type="NCBI Taxonomy" id="151549"/>
    <lineage>
        <taxon>Eukaryota</taxon>
        <taxon>Metazoa</taxon>
        <taxon>Ecdysozoa</taxon>
        <taxon>Arthropoda</taxon>
        <taxon>Hexapoda</taxon>
        <taxon>Insecta</taxon>
        <taxon>Pterygota</taxon>
        <taxon>Neoptera</taxon>
        <taxon>Endopterygota</taxon>
        <taxon>Lepidoptera</taxon>
        <taxon>Glossata</taxon>
        <taxon>Ditrysia</taxon>
        <taxon>Tineoidea</taxon>
        <taxon>Psychidae</taxon>
        <taxon>Oiketicinae</taxon>
        <taxon>Eumeta</taxon>
    </lineage>
</organism>
<keyword evidence="3" id="KW-1003">Cell membrane</keyword>
<dbReference type="InterPro" id="IPR051163">
    <property type="entry name" value="Sodium:Solute_Symporter_SSF"/>
</dbReference>
<protein>
    <submittedName>
        <fullName evidence="8">Sodium-coupled monocarboxylate transporter 1</fullName>
    </submittedName>
</protein>
<name>A0A4C1ZIM5_EUMVA</name>
<evidence type="ECO:0000256" key="7">
    <source>
        <dbReference type="SAM" id="Phobius"/>
    </source>
</evidence>
<evidence type="ECO:0000256" key="3">
    <source>
        <dbReference type="ARBA" id="ARBA00022475"/>
    </source>
</evidence>
<evidence type="ECO:0000313" key="8">
    <source>
        <dbReference type="EMBL" id="GBP88681.1"/>
    </source>
</evidence>
<keyword evidence="4" id="KW-0915">Sodium</keyword>
<feature type="transmembrane region" description="Helical" evidence="7">
    <location>
        <begin position="151"/>
        <end position="170"/>
    </location>
</feature>
<comment type="caution">
    <text evidence="8">The sequence shown here is derived from an EMBL/GenBank/DDBJ whole genome shotgun (WGS) entry which is preliminary data.</text>
</comment>
<keyword evidence="7" id="KW-0472">Membrane</keyword>
<keyword evidence="7" id="KW-1133">Transmembrane helix</keyword>
<keyword evidence="9" id="KW-1185">Reference proteome</keyword>
<dbReference type="OrthoDB" id="6132759at2759"/>
<feature type="transmembrane region" description="Helical" evidence="7">
    <location>
        <begin position="39"/>
        <end position="59"/>
    </location>
</feature>
<dbReference type="PANTHER" id="PTHR42985">
    <property type="entry name" value="SODIUM-COUPLED MONOCARBOXYLATE TRANSPORTER"/>
    <property type="match status" value="1"/>
</dbReference>
<dbReference type="Proteomes" id="UP000299102">
    <property type="component" value="Unassembled WGS sequence"/>
</dbReference>
<dbReference type="InterPro" id="IPR038377">
    <property type="entry name" value="Na/Glc_symporter_sf"/>
</dbReference>
<keyword evidence="5" id="KW-0406">Ion transport</keyword>